<evidence type="ECO:0000313" key="4">
    <source>
        <dbReference type="Proteomes" id="UP000182762"/>
    </source>
</evidence>
<organism evidence="3 4">
    <name type="scientific">Priestia endophytica DSM 13796</name>
    <dbReference type="NCBI Taxonomy" id="1121089"/>
    <lineage>
        <taxon>Bacteria</taxon>
        <taxon>Bacillati</taxon>
        <taxon>Bacillota</taxon>
        <taxon>Bacilli</taxon>
        <taxon>Bacillales</taxon>
        <taxon>Bacillaceae</taxon>
        <taxon>Priestia</taxon>
    </lineage>
</organism>
<evidence type="ECO:0000313" key="3">
    <source>
        <dbReference type="EMBL" id="SFQ49364.1"/>
    </source>
</evidence>
<accession>A0A1I5YYP3</accession>
<name>A0A1I5YYP3_9BACI</name>
<dbReference type="Proteomes" id="UP000182762">
    <property type="component" value="Unassembled WGS sequence"/>
</dbReference>
<dbReference type="InterPro" id="IPR036365">
    <property type="entry name" value="PGBD-like_sf"/>
</dbReference>
<feature type="chain" id="PRO_5047039823" evidence="1">
    <location>
        <begin position="26"/>
        <end position="183"/>
    </location>
</feature>
<dbReference type="SUPFAM" id="SSF47090">
    <property type="entry name" value="PGBD-like"/>
    <property type="match status" value="1"/>
</dbReference>
<feature type="signal peptide" evidence="1">
    <location>
        <begin position="1"/>
        <end position="25"/>
    </location>
</feature>
<keyword evidence="1" id="KW-0732">Signal</keyword>
<evidence type="ECO:0000259" key="2">
    <source>
        <dbReference type="Pfam" id="PF01471"/>
    </source>
</evidence>
<dbReference type="InterPro" id="IPR002477">
    <property type="entry name" value="Peptidoglycan-bd-like"/>
</dbReference>
<dbReference type="InterPro" id="IPR036366">
    <property type="entry name" value="PGBDSf"/>
</dbReference>
<dbReference type="Pfam" id="PF01471">
    <property type="entry name" value="PG_binding_1"/>
    <property type="match status" value="1"/>
</dbReference>
<comment type="caution">
    <text evidence="3">The sequence shown here is derived from an EMBL/GenBank/DDBJ whole genome shotgun (WGS) entry which is preliminary data.</text>
</comment>
<keyword evidence="4" id="KW-1185">Reference proteome</keyword>
<proteinExistence type="predicted"/>
<dbReference type="GeneID" id="93710367"/>
<evidence type="ECO:0000256" key="1">
    <source>
        <dbReference type="SAM" id="SignalP"/>
    </source>
</evidence>
<feature type="domain" description="Peptidoglycan binding-like" evidence="2">
    <location>
        <begin position="50"/>
        <end position="104"/>
    </location>
</feature>
<reference evidence="3 4" key="1">
    <citation type="submission" date="2016-10" db="EMBL/GenBank/DDBJ databases">
        <authorList>
            <person name="Varghese N."/>
            <person name="Submissions S."/>
        </authorList>
    </citation>
    <scope>NUCLEOTIDE SEQUENCE [LARGE SCALE GENOMIC DNA]</scope>
    <source>
        <strain evidence="3 4">DSM 13796</strain>
    </source>
</reference>
<dbReference type="EMBL" id="FOXX01000003">
    <property type="protein sequence ID" value="SFQ49364.1"/>
    <property type="molecule type" value="Genomic_DNA"/>
</dbReference>
<sequence length="183" mass="20239">MKKKWLAVVPAIALFAAPFAASAEAHTTNIKATTENVTNTVLYEGILSHSKEVQTLQETLTRVGYPTVVSGEFEAGTKQAIEVFQASHGLKVDGIVDEETWNMLAQDEATIDYSFTKEQAISYAKAKFGEGFVFSSDWKPKADQDGQTYYRVHVASQEFIDEGGTGTVGFYYVYKDGRVIEEQ</sequence>
<protein>
    <submittedName>
        <fullName evidence="3">Peptidoglycan binding domain-containing protein</fullName>
    </submittedName>
</protein>
<gene>
    <name evidence="3" type="ORF">SAMN02745910_01669</name>
</gene>
<dbReference type="Gene3D" id="1.10.101.10">
    <property type="entry name" value="PGBD-like superfamily/PGBD"/>
    <property type="match status" value="1"/>
</dbReference>
<dbReference type="RefSeq" id="WP_061805115.1">
    <property type="nucleotide sequence ID" value="NZ_FOXX01000003.1"/>
</dbReference>